<comment type="caution">
    <text evidence="1">The sequence shown here is derived from an EMBL/GenBank/DDBJ whole genome shotgun (WGS) entry which is preliminary data.</text>
</comment>
<gene>
    <name evidence="1" type="ORF">D8Y22_00910</name>
</gene>
<protein>
    <submittedName>
        <fullName evidence="1">Uncharacterized protein</fullName>
    </submittedName>
</protein>
<dbReference type="AlphaFoldDB" id="A0A4S3TQX5"/>
<name>A0A4S3TQX5_9EURY</name>
<evidence type="ECO:0000313" key="1">
    <source>
        <dbReference type="EMBL" id="THE66716.1"/>
    </source>
</evidence>
<keyword evidence="2" id="KW-1185">Reference proteome</keyword>
<accession>A0A4S3TQX5</accession>
<dbReference type="OrthoDB" id="261339at2157"/>
<organism evidence="1 2">
    <name type="scientific">Salinadaptatus halalkaliphilus</name>
    <dbReference type="NCBI Taxonomy" id="2419781"/>
    <lineage>
        <taxon>Archaea</taxon>
        <taxon>Methanobacteriati</taxon>
        <taxon>Methanobacteriota</taxon>
        <taxon>Stenosarchaea group</taxon>
        <taxon>Halobacteria</taxon>
        <taxon>Halobacteriales</taxon>
        <taxon>Natrialbaceae</taxon>
        <taxon>Salinadaptatus</taxon>
    </lineage>
</organism>
<dbReference type="RefSeq" id="WP_141462672.1">
    <property type="nucleotide sequence ID" value="NZ_RBZW01000003.1"/>
</dbReference>
<sequence length="71" mass="8009">MTPPETTRDSTRQPSFEDALEALVVSAFANNERVEGEWQIVTPLTAAPNWLVTVEKVYDDEEPAYDPDLLE</sequence>
<reference evidence="1 2" key="1">
    <citation type="submission" date="2018-10" db="EMBL/GenBank/DDBJ databases">
        <title>Natronolimnobius sp. XQ-INN 246 isolated from Inner Mongolia Autonomous Region of China.</title>
        <authorList>
            <person name="Xue Q."/>
        </authorList>
    </citation>
    <scope>NUCLEOTIDE SEQUENCE [LARGE SCALE GENOMIC DNA]</scope>
    <source>
        <strain evidence="1 2">XQ-INN 246</strain>
    </source>
</reference>
<dbReference type="EMBL" id="RBZW01000003">
    <property type="protein sequence ID" value="THE66716.1"/>
    <property type="molecule type" value="Genomic_DNA"/>
</dbReference>
<proteinExistence type="predicted"/>
<evidence type="ECO:0000313" key="2">
    <source>
        <dbReference type="Proteomes" id="UP000318864"/>
    </source>
</evidence>
<dbReference type="Proteomes" id="UP000318864">
    <property type="component" value="Unassembled WGS sequence"/>
</dbReference>